<proteinExistence type="inferred from homology"/>
<dbReference type="InterPro" id="IPR006592">
    <property type="entry name" value="RNA_pol_N"/>
</dbReference>
<dbReference type="GO" id="GO:0003899">
    <property type="term" value="F:DNA-directed RNA polymerase activity"/>
    <property type="evidence" value="ECO:0007669"/>
    <property type="project" value="UniProtKB-EC"/>
</dbReference>
<dbReference type="InterPro" id="IPR007645">
    <property type="entry name" value="RNA_pol_Rpb2_3"/>
</dbReference>
<reference evidence="11" key="2">
    <citation type="submission" date="2021-03" db="UniProtKB">
        <authorList>
            <consortium name="EnsemblPlants"/>
        </authorList>
    </citation>
    <scope>IDENTIFICATION</scope>
</reference>
<dbReference type="GO" id="GO:0003677">
    <property type="term" value="F:DNA binding"/>
    <property type="evidence" value="ECO:0007669"/>
    <property type="project" value="InterPro"/>
</dbReference>
<keyword evidence="2 8" id="KW-0240">DNA-directed RNA polymerase</keyword>
<dbReference type="InterPro" id="IPR007121">
    <property type="entry name" value="RNA_pol_bsu_CS"/>
</dbReference>
<dbReference type="InterPro" id="IPR007080">
    <property type="entry name" value="RNA_pol_Rpb1_1"/>
</dbReference>
<sequence length="819" mass="91735">MNRRLNLDIPETNTFLLPRDILAAADHLIGMKFGMGTLDDMNHLKHKRIWSVADLLQDQFGLALVRLENVVRGTICGEIRHKLIPTPQNLVTSTPLTTTFESFFGLHPLSQVLDRTNPLTQIVHGRKLSYLGPGGLTGRTASFRIRDIRPSHYGRICPIDTSEGINVGLIGSLAIHARIGPWGSLESPYYEISKRPKGVHMLYLSPSRDEYYMLASGNSLALNQGIQEEQVVPARYRQEFLTIAWEQSEKCIVGAGLERQASLDSGVLTIAEQEGKIISTNTDKIVLSGNGNTLSIPLVIYQRSNKNTCMHQKPHIPRGKLVKKGQILADGAATVGGELALGKNTYVTSQGPEKVTCEIPHLEAHLLRNLDKNGIVRLGSWVETGDILVGKLTPQMAKESSYAPEDRLLRAILGIQKREIKVGDKVAGRHGNKGIISRILPRQDMPYLQDGRPVDMIFNPLGVPSRMNIGQIFECSLGLEGSLLDRHYRIAPFDERYEQEASRKLVFSELYEAIDDKIHGRSSGHYALVTQQPLRGRAKQGGQQVGEMEVWALEGFGVAHILQEMLTYNRIILKLARKYLIRNEKLSSHSIQRGCPGSDMSLAGRNMKLRIMGAIREQLADLDLRTIIDYSFAEWKELGEEGSTGNEWEDRKVGRRKDFLVRRMELAKNFIRTNIEPEWMILCLLPVLPPELRPIIQLNGGKLMSSDINELYRRVIYRNNTLTDLLSTSRSTPGELVMCQEKLVQEAVDTLLDNGIRGQPMRDGHNKVYKSVSDVIEGKEGRFRETLLGKRVDYSGRSVIVVGPSLSLHRCGLPREIAI</sequence>
<dbReference type="Proteomes" id="UP000596660">
    <property type="component" value="Unplaced"/>
</dbReference>
<evidence type="ECO:0000256" key="4">
    <source>
        <dbReference type="ARBA" id="ARBA00022695"/>
    </source>
</evidence>
<evidence type="ECO:0000256" key="8">
    <source>
        <dbReference type="RuleBase" id="RU004279"/>
    </source>
</evidence>
<dbReference type="Gramene" id="AUR62024083-RA">
    <property type="protein sequence ID" value="AUR62024083-RA:cds"/>
    <property type="gene ID" value="AUR62024083"/>
</dbReference>
<comment type="similarity">
    <text evidence="8">Belongs to the RNA polymerase beta' chain family.</text>
</comment>
<dbReference type="InterPro" id="IPR037033">
    <property type="entry name" value="DNA-dir_RNAP_su2_hyb_sf"/>
</dbReference>
<reference evidence="11" key="1">
    <citation type="journal article" date="2017" name="Nature">
        <title>The genome of Chenopodium quinoa.</title>
        <authorList>
            <person name="Jarvis D.E."/>
            <person name="Ho Y.S."/>
            <person name="Lightfoot D.J."/>
            <person name="Schmoeckel S.M."/>
            <person name="Li B."/>
            <person name="Borm T.J.A."/>
            <person name="Ohyanagi H."/>
            <person name="Mineta K."/>
            <person name="Michell C.T."/>
            <person name="Saber N."/>
            <person name="Kharbatia N.M."/>
            <person name="Rupper R.R."/>
            <person name="Sharp A.R."/>
            <person name="Dally N."/>
            <person name="Boughton B.A."/>
            <person name="Woo Y.H."/>
            <person name="Gao G."/>
            <person name="Schijlen E.G.W.M."/>
            <person name="Guo X."/>
            <person name="Momin A.A."/>
            <person name="Negrao S."/>
            <person name="Al-Babili S."/>
            <person name="Gehring C."/>
            <person name="Roessner U."/>
            <person name="Jung C."/>
            <person name="Murphy K."/>
            <person name="Arold S.T."/>
            <person name="Gojobori T."/>
            <person name="van der Linden C.G."/>
            <person name="van Loo E.N."/>
            <person name="Jellen E.N."/>
            <person name="Maughan P.J."/>
            <person name="Tester M."/>
        </authorList>
    </citation>
    <scope>NUCLEOTIDE SEQUENCE [LARGE SCALE GENOMIC DNA]</scope>
    <source>
        <strain evidence="11">cv. PI 614886</strain>
    </source>
</reference>
<dbReference type="PROSITE" id="PS01166">
    <property type="entry name" value="RNA_POL_BETA"/>
    <property type="match status" value="1"/>
</dbReference>
<dbReference type="GO" id="GO:0032549">
    <property type="term" value="F:ribonucleoside binding"/>
    <property type="evidence" value="ECO:0007669"/>
    <property type="project" value="InterPro"/>
</dbReference>
<keyword evidence="5 8" id="KW-0804">Transcription</keyword>
<dbReference type="Pfam" id="PF04560">
    <property type="entry name" value="RNA_pol_Rpb2_7"/>
    <property type="match status" value="1"/>
</dbReference>
<dbReference type="PANTHER" id="PTHR20856">
    <property type="entry name" value="DNA-DIRECTED RNA POLYMERASE I SUBUNIT 2"/>
    <property type="match status" value="1"/>
</dbReference>
<dbReference type="InterPro" id="IPR015712">
    <property type="entry name" value="DNA-dir_RNA_pol_su2"/>
</dbReference>
<comment type="similarity">
    <text evidence="1 7">Belongs to the RNA polymerase beta chain family.</text>
</comment>
<dbReference type="EC" id="2.7.7.6" evidence="8"/>
<protein>
    <recommendedName>
        <fullName evidence="8 9">Multifunctional fusion protein</fullName>
    </recommendedName>
    <domain>
        <recommendedName>
            <fullName evidence="8">DNA-directed RNA polymerase subunit</fullName>
            <ecNumber evidence="8">2.7.7.6</ecNumber>
        </recommendedName>
    </domain>
    <domain>
        <recommendedName>
            <fullName evidence="9">DNA-directed RNA polymerase subunit beta</fullName>
        </recommendedName>
    </domain>
</protein>
<dbReference type="SMART" id="SM00663">
    <property type="entry name" value="RPOLA_N"/>
    <property type="match status" value="1"/>
</dbReference>
<dbReference type="OMA" id="YLTITWE"/>
<evidence type="ECO:0000313" key="11">
    <source>
        <dbReference type="EnsemblPlants" id="AUR62024083-RA:cds"/>
    </source>
</evidence>
<evidence type="ECO:0000256" key="1">
    <source>
        <dbReference type="ARBA" id="ARBA00006835"/>
    </source>
</evidence>
<evidence type="ECO:0000256" key="7">
    <source>
        <dbReference type="RuleBase" id="RU000434"/>
    </source>
</evidence>
<evidence type="ECO:0000256" key="3">
    <source>
        <dbReference type="ARBA" id="ARBA00022679"/>
    </source>
</evidence>
<comment type="catalytic activity">
    <reaction evidence="6 8">
        <text>RNA(n) + a ribonucleoside 5'-triphosphate = RNA(n+1) + diphosphate</text>
        <dbReference type="Rhea" id="RHEA:21248"/>
        <dbReference type="Rhea" id="RHEA-COMP:14527"/>
        <dbReference type="Rhea" id="RHEA-COMP:17342"/>
        <dbReference type="ChEBI" id="CHEBI:33019"/>
        <dbReference type="ChEBI" id="CHEBI:61557"/>
        <dbReference type="ChEBI" id="CHEBI:140395"/>
        <dbReference type="EC" id="2.7.7.6"/>
    </reaction>
</comment>
<name>A0A803M6L0_CHEQI</name>
<dbReference type="EnsemblPlants" id="AUR62024083-RA">
    <property type="protein sequence ID" value="AUR62024083-RA:cds"/>
    <property type="gene ID" value="AUR62024083"/>
</dbReference>
<dbReference type="CDD" id="cd00653">
    <property type="entry name" value="RNA_pol_B_RPB2"/>
    <property type="match status" value="1"/>
</dbReference>
<dbReference type="Gene3D" id="3.90.1800.10">
    <property type="entry name" value="RNA polymerase alpha subunit dimerisation domain"/>
    <property type="match status" value="1"/>
</dbReference>
<dbReference type="Gene3D" id="3.90.1100.10">
    <property type="match status" value="1"/>
</dbReference>
<evidence type="ECO:0000256" key="9">
    <source>
        <dbReference type="RuleBase" id="RU363031"/>
    </source>
</evidence>
<evidence type="ECO:0000256" key="2">
    <source>
        <dbReference type="ARBA" id="ARBA00022478"/>
    </source>
</evidence>
<dbReference type="InterPro" id="IPR007642">
    <property type="entry name" value="RNA_pol_Rpb2_2"/>
</dbReference>
<comment type="function">
    <text evidence="8">DNA-dependent RNA polymerase catalyzes the transcription of DNA into RNA using the four ribonucleoside triphosphates as substrates.</text>
</comment>
<evidence type="ECO:0000256" key="5">
    <source>
        <dbReference type="ARBA" id="ARBA00023163"/>
    </source>
</evidence>
<evidence type="ECO:0000256" key="6">
    <source>
        <dbReference type="ARBA" id="ARBA00048552"/>
    </source>
</evidence>
<evidence type="ECO:0000313" key="12">
    <source>
        <dbReference type="Proteomes" id="UP000596660"/>
    </source>
</evidence>
<dbReference type="Gene3D" id="2.40.270.10">
    <property type="entry name" value="DNA-directed RNA polymerase, subunit 2, domain 6"/>
    <property type="match status" value="1"/>
</dbReference>
<dbReference type="Pfam" id="PF00562">
    <property type="entry name" value="RNA_pol_Rpb2_6"/>
    <property type="match status" value="2"/>
</dbReference>
<dbReference type="Pfam" id="PF04561">
    <property type="entry name" value="RNA_pol_Rpb2_2"/>
    <property type="match status" value="1"/>
</dbReference>
<keyword evidence="4 8" id="KW-0548">Nucleotidyltransferase</keyword>
<evidence type="ECO:0000259" key="10">
    <source>
        <dbReference type="SMART" id="SM00663"/>
    </source>
</evidence>
<dbReference type="InterPro" id="IPR007641">
    <property type="entry name" value="RNA_pol_Rpb2_7"/>
</dbReference>
<keyword evidence="12" id="KW-1185">Reference proteome</keyword>
<dbReference type="Gene3D" id="2.40.40.20">
    <property type="match status" value="1"/>
</dbReference>
<dbReference type="SUPFAM" id="SSF64484">
    <property type="entry name" value="beta and beta-prime subunits of DNA dependent RNA-polymerase"/>
    <property type="match status" value="2"/>
</dbReference>
<dbReference type="Gene3D" id="2.40.50.100">
    <property type="match status" value="1"/>
</dbReference>
<dbReference type="Pfam" id="PF04997">
    <property type="entry name" value="RNA_pol_Rpb1_1"/>
    <property type="match status" value="1"/>
</dbReference>
<organism evidence="11 12">
    <name type="scientific">Chenopodium quinoa</name>
    <name type="common">Quinoa</name>
    <dbReference type="NCBI Taxonomy" id="63459"/>
    <lineage>
        <taxon>Eukaryota</taxon>
        <taxon>Viridiplantae</taxon>
        <taxon>Streptophyta</taxon>
        <taxon>Embryophyta</taxon>
        <taxon>Tracheophyta</taxon>
        <taxon>Spermatophyta</taxon>
        <taxon>Magnoliopsida</taxon>
        <taxon>eudicotyledons</taxon>
        <taxon>Gunneridae</taxon>
        <taxon>Pentapetalae</taxon>
        <taxon>Caryophyllales</taxon>
        <taxon>Chenopodiaceae</taxon>
        <taxon>Chenopodioideae</taxon>
        <taxon>Atripliceae</taxon>
        <taxon>Chenopodium</taxon>
    </lineage>
</organism>
<accession>A0A803M6L0</accession>
<dbReference type="GO" id="GO:0000428">
    <property type="term" value="C:DNA-directed RNA polymerase complex"/>
    <property type="evidence" value="ECO:0007669"/>
    <property type="project" value="UniProtKB-KW"/>
</dbReference>
<dbReference type="InterPro" id="IPR007120">
    <property type="entry name" value="DNA-dir_RNAP_su2_dom"/>
</dbReference>
<keyword evidence="3 8" id="KW-0808">Transferase</keyword>
<dbReference type="GO" id="GO:0006351">
    <property type="term" value="P:DNA-templated transcription"/>
    <property type="evidence" value="ECO:0007669"/>
    <property type="project" value="InterPro"/>
</dbReference>
<dbReference type="AlphaFoldDB" id="A0A803M6L0"/>
<dbReference type="Pfam" id="PF04565">
    <property type="entry name" value="RNA_pol_Rpb2_3"/>
    <property type="match status" value="1"/>
</dbReference>
<feature type="domain" description="RNA polymerase N-terminal" evidence="10">
    <location>
        <begin position="678"/>
        <end position="819"/>
    </location>
</feature>